<dbReference type="AlphaFoldDB" id="A0AAE9J6A0"/>
<organism evidence="1 2">
    <name type="scientific">Caenorhabditis briggsae</name>
    <dbReference type="NCBI Taxonomy" id="6238"/>
    <lineage>
        <taxon>Eukaryota</taxon>
        <taxon>Metazoa</taxon>
        <taxon>Ecdysozoa</taxon>
        <taxon>Nematoda</taxon>
        <taxon>Chromadorea</taxon>
        <taxon>Rhabditida</taxon>
        <taxon>Rhabditina</taxon>
        <taxon>Rhabditomorpha</taxon>
        <taxon>Rhabditoidea</taxon>
        <taxon>Rhabditidae</taxon>
        <taxon>Peloderinae</taxon>
        <taxon>Caenorhabditis</taxon>
    </lineage>
</organism>
<name>A0AAE9J6A0_CAEBR</name>
<evidence type="ECO:0000313" key="2">
    <source>
        <dbReference type="Proteomes" id="UP000829354"/>
    </source>
</evidence>
<reference evidence="1 2" key="1">
    <citation type="submission" date="2022-04" db="EMBL/GenBank/DDBJ databases">
        <title>Chromosome-level reference genomes for two strains of Caenorhabditis briggsae: an improved platform for comparative genomics.</title>
        <authorList>
            <person name="Stevens L."/>
            <person name="Andersen E."/>
        </authorList>
    </citation>
    <scope>NUCLEOTIDE SEQUENCE [LARGE SCALE GENOMIC DNA]</scope>
    <source>
        <strain evidence="1">VX34</strain>
        <tissue evidence="1">Whole-organism</tissue>
    </source>
</reference>
<evidence type="ECO:0000313" key="1">
    <source>
        <dbReference type="EMBL" id="UMM16430.1"/>
    </source>
</evidence>
<accession>A0AAE9J6A0</accession>
<protein>
    <submittedName>
        <fullName evidence="1">Uncharacterized protein</fullName>
    </submittedName>
</protein>
<dbReference type="Proteomes" id="UP000829354">
    <property type="component" value="Chromosome II"/>
</dbReference>
<sequence>MENAPDKNIKERIRLLKKTCEFLEDVLIRVIVAGEPLDKAIKRIGPWSDPKVSFKVDCECKGFASCSYIQNL</sequence>
<keyword evidence="2" id="KW-1185">Reference proteome</keyword>
<gene>
    <name evidence="1" type="ORF">L5515_013443</name>
</gene>
<proteinExistence type="predicted"/>
<dbReference type="EMBL" id="CP092621">
    <property type="protein sequence ID" value="UMM16430.1"/>
    <property type="molecule type" value="Genomic_DNA"/>
</dbReference>